<feature type="domain" description="HTH cro/C1-type" evidence="1">
    <location>
        <begin position="41"/>
        <end position="96"/>
    </location>
</feature>
<dbReference type="InterPro" id="IPR001387">
    <property type="entry name" value="Cro/C1-type_HTH"/>
</dbReference>
<dbReference type="EMBL" id="BMOD01000013">
    <property type="protein sequence ID" value="GGJ43166.1"/>
    <property type="molecule type" value="Genomic_DNA"/>
</dbReference>
<accession>A0ABQ2D2E6</accession>
<evidence type="ECO:0000313" key="3">
    <source>
        <dbReference type="Proteomes" id="UP000632222"/>
    </source>
</evidence>
<dbReference type="PROSITE" id="PS50943">
    <property type="entry name" value="HTH_CROC1"/>
    <property type="match status" value="1"/>
</dbReference>
<comment type="caution">
    <text evidence="2">The sequence shown here is derived from an EMBL/GenBank/DDBJ whole genome shotgun (WGS) entry which is preliminary data.</text>
</comment>
<dbReference type="Gene3D" id="1.10.260.40">
    <property type="entry name" value="lambda repressor-like DNA-binding domains"/>
    <property type="match status" value="1"/>
</dbReference>
<dbReference type="Proteomes" id="UP000632222">
    <property type="component" value="Unassembled WGS sequence"/>
</dbReference>
<dbReference type="InterPro" id="IPR010982">
    <property type="entry name" value="Lambda_DNA-bd_dom_sf"/>
</dbReference>
<dbReference type="Pfam" id="PF01381">
    <property type="entry name" value="HTH_3"/>
    <property type="match status" value="1"/>
</dbReference>
<protein>
    <recommendedName>
        <fullName evidence="1">HTH cro/C1-type domain-containing protein</fullName>
    </recommendedName>
</protein>
<reference evidence="3" key="1">
    <citation type="journal article" date="2019" name="Int. J. Syst. Evol. Microbiol.">
        <title>The Global Catalogue of Microorganisms (GCM) 10K type strain sequencing project: providing services to taxonomists for standard genome sequencing and annotation.</title>
        <authorList>
            <consortium name="The Broad Institute Genomics Platform"/>
            <consortium name="The Broad Institute Genome Sequencing Center for Infectious Disease"/>
            <person name="Wu L."/>
            <person name="Ma J."/>
        </authorList>
    </citation>
    <scope>NUCLEOTIDE SEQUENCE [LARGE SCALE GENOMIC DNA]</scope>
    <source>
        <strain evidence="3">JCM 14370</strain>
    </source>
</reference>
<evidence type="ECO:0000313" key="2">
    <source>
        <dbReference type="EMBL" id="GGJ43166.1"/>
    </source>
</evidence>
<dbReference type="RefSeq" id="WP_189004071.1">
    <property type="nucleotide sequence ID" value="NZ_BMOD01000013.1"/>
</dbReference>
<keyword evidence="3" id="KW-1185">Reference proteome</keyword>
<dbReference type="SUPFAM" id="SSF47413">
    <property type="entry name" value="lambda repressor-like DNA-binding domains"/>
    <property type="match status" value="1"/>
</dbReference>
<sequence length="185" mass="20945">MKEQQGKQDFMAWMKALIPDTPEMQAIAQEESERIELAFALKKAREAAGHNQKSLAEQMGVSQAMISKWENVDHNHTLHTLQKLMEVLGAKLVMGLEVNGEFIPVTAAARRAVVVPEPLYHQIKEDATCMGVQPRDVILGRLQRDAHLHLPQIQQPTEVKGHFSKAVQLQLRPQYQDRTSHQMAK</sequence>
<proteinExistence type="predicted"/>
<gene>
    <name evidence="2" type="ORF">GCM10008938_31770</name>
</gene>
<dbReference type="SMART" id="SM00530">
    <property type="entry name" value="HTH_XRE"/>
    <property type="match status" value="1"/>
</dbReference>
<organism evidence="2 3">
    <name type="scientific">Deinococcus roseus</name>
    <dbReference type="NCBI Taxonomy" id="392414"/>
    <lineage>
        <taxon>Bacteria</taxon>
        <taxon>Thermotogati</taxon>
        <taxon>Deinococcota</taxon>
        <taxon>Deinococci</taxon>
        <taxon>Deinococcales</taxon>
        <taxon>Deinococcaceae</taxon>
        <taxon>Deinococcus</taxon>
    </lineage>
</organism>
<evidence type="ECO:0000259" key="1">
    <source>
        <dbReference type="PROSITE" id="PS50943"/>
    </source>
</evidence>
<dbReference type="CDD" id="cd00093">
    <property type="entry name" value="HTH_XRE"/>
    <property type="match status" value="1"/>
</dbReference>
<name>A0ABQ2D2E6_9DEIO</name>